<sequence length="65" mass="7080">MTSLIHFGVRVLDLIFAAGLIGTVVVLIMTGFEDMMTIFGKSPDEPRTRYARAAHQSTSTPAAIR</sequence>
<gene>
    <name evidence="2" type="ORF">HYX28_03790</name>
</gene>
<feature type="transmembrane region" description="Helical" evidence="1">
    <location>
        <begin position="12"/>
        <end position="32"/>
    </location>
</feature>
<accession>A0A932A834</accession>
<organism evidence="2 3">
    <name type="scientific">Candidatus Korobacter versatilis</name>
    <dbReference type="NCBI Taxonomy" id="658062"/>
    <lineage>
        <taxon>Bacteria</taxon>
        <taxon>Pseudomonadati</taxon>
        <taxon>Acidobacteriota</taxon>
        <taxon>Terriglobia</taxon>
        <taxon>Terriglobales</taxon>
        <taxon>Candidatus Korobacteraceae</taxon>
        <taxon>Candidatus Korobacter</taxon>
    </lineage>
</organism>
<name>A0A932A834_9BACT</name>
<proteinExistence type="predicted"/>
<reference evidence="2" key="1">
    <citation type="submission" date="2020-07" db="EMBL/GenBank/DDBJ databases">
        <title>Huge and variable diversity of episymbiotic CPR bacteria and DPANN archaea in groundwater ecosystems.</title>
        <authorList>
            <person name="He C.Y."/>
            <person name="Keren R."/>
            <person name="Whittaker M."/>
            <person name="Farag I.F."/>
            <person name="Doudna J."/>
            <person name="Cate J.H.D."/>
            <person name="Banfield J.F."/>
        </authorList>
    </citation>
    <scope>NUCLEOTIDE SEQUENCE</scope>
    <source>
        <strain evidence="2">NC_groundwater_580_Pr5_B-0.1um_64_19</strain>
    </source>
</reference>
<evidence type="ECO:0000313" key="2">
    <source>
        <dbReference type="EMBL" id="MBI2677883.1"/>
    </source>
</evidence>
<evidence type="ECO:0000313" key="3">
    <source>
        <dbReference type="Proteomes" id="UP000779809"/>
    </source>
</evidence>
<keyword evidence="1" id="KW-0472">Membrane</keyword>
<comment type="caution">
    <text evidence="2">The sequence shown here is derived from an EMBL/GenBank/DDBJ whole genome shotgun (WGS) entry which is preliminary data.</text>
</comment>
<dbReference type="Proteomes" id="UP000779809">
    <property type="component" value="Unassembled WGS sequence"/>
</dbReference>
<evidence type="ECO:0000256" key="1">
    <source>
        <dbReference type="SAM" id="Phobius"/>
    </source>
</evidence>
<dbReference type="EMBL" id="JACPNR010000004">
    <property type="protein sequence ID" value="MBI2677883.1"/>
    <property type="molecule type" value="Genomic_DNA"/>
</dbReference>
<keyword evidence="1" id="KW-0812">Transmembrane</keyword>
<keyword evidence="1" id="KW-1133">Transmembrane helix</keyword>
<protein>
    <submittedName>
        <fullName evidence="2">Uncharacterized protein</fullName>
    </submittedName>
</protein>
<dbReference type="AlphaFoldDB" id="A0A932A834"/>